<dbReference type="Proteomes" id="UP000060487">
    <property type="component" value="Unassembled WGS sequence"/>
</dbReference>
<evidence type="ECO:0000256" key="9">
    <source>
        <dbReference type="SAM" id="MobiDB-lite"/>
    </source>
</evidence>
<evidence type="ECO:0000313" key="11">
    <source>
        <dbReference type="EMBL" id="KWT94952.1"/>
    </source>
</evidence>
<feature type="region of interest" description="Disordered" evidence="9">
    <location>
        <begin position="50"/>
        <end position="70"/>
    </location>
</feature>
<keyword evidence="7" id="KW-0051">Antiviral defense</keyword>
<keyword evidence="6" id="KW-0694">RNA-binding</keyword>
<evidence type="ECO:0000256" key="7">
    <source>
        <dbReference type="ARBA" id="ARBA00023118"/>
    </source>
</evidence>
<proteinExistence type="inferred from homology"/>
<dbReference type="RefSeq" id="WP_085050638.1">
    <property type="nucleotide sequence ID" value="NZ_LNQR01000002.1"/>
</dbReference>
<dbReference type="InterPro" id="IPR005537">
    <property type="entry name" value="RAMP_III_fam"/>
</dbReference>
<dbReference type="EMBL" id="LNQR01000002">
    <property type="protein sequence ID" value="KWT94952.1"/>
    <property type="molecule type" value="Genomic_DNA"/>
</dbReference>
<keyword evidence="12" id="KW-1185">Reference proteome</keyword>
<accession>A0ABR5SJP4</accession>
<feature type="domain" description="CRISPR type III-associated protein" evidence="10">
    <location>
        <begin position="12"/>
        <end position="205"/>
    </location>
</feature>
<evidence type="ECO:0000256" key="2">
    <source>
        <dbReference type="ARBA" id="ARBA00022150"/>
    </source>
</evidence>
<comment type="caution">
    <text evidence="11">The sequence shown here is derived from an EMBL/GenBank/DDBJ whole genome shotgun (WGS) entry which is preliminary data.</text>
</comment>
<keyword evidence="3" id="KW-0540">Nuclease</keyword>
<sequence>MKLQCYKVITGTLRCESGLHIGGSADQIEIGGVDSPIIKHQVNGEPYIPGSSLKGKMRSQLEKKEGKATDRGEPCGCGGKDCKICKIFGAHKNTRHNLGATRILVRDAYFSDKTRHEYQELIKEKGTSYIEKKTENTVNRKTGTAEHPRSLERVPSGAEFDIEIVIQVYDTDGNGNDMVEFVKEGLRNVQKTYLGGFGSRGSGKVSFKDMKLDGTGFVL</sequence>
<dbReference type="NCBIfam" id="TIGR02582">
    <property type="entry name" value="cas7_TM1809"/>
    <property type="match status" value="1"/>
</dbReference>
<dbReference type="InterPro" id="IPR052216">
    <property type="entry name" value="CRISPR_Csm3_endoribonuclease"/>
</dbReference>
<evidence type="ECO:0000256" key="3">
    <source>
        <dbReference type="ARBA" id="ARBA00022722"/>
    </source>
</evidence>
<evidence type="ECO:0000256" key="4">
    <source>
        <dbReference type="ARBA" id="ARBA00022759"/>
    </source>
</evidence>
<reference evidence="11 12" key="1">
    <citation type="submission" date="2015-11" db="EMBL/GenBank/DDBJ databases">
        <authorList>
            <person name="Lin W."/>
        </authorList>
    </citation>
    <scope>NUCLEOTIDE SEQUENCE [LARGE SCALE GENOMIC DNA]</scope>
    <source>
        <strain evidence="11 12">HCH-1</strain>
    </source>
</reference>
<dbReference type="PANTHER" id="PTHR35579">
    <property type="entry name" value="CRISPR SYSTEM CMS ENDORIBONUCLEASE CSM3"/>
    <property type="match status" value="1"/>
</dbReference>
<keyword evidence="4" id="KW-0255">Endonuclease</keyword>
<evidence type="ECO:0000259" key="10">
    <source>
        <dbReference type="Pfam" id="PF03787"/>
    </source>
</evidence>
<evidence type="ECO:0000313" key="12">
    <source>
        <dbReference type="Proteomes" id="UP000060487"/>
    </source>
</evidence>
<dbReference type="InterPro" id="IPR013412">
    <property type="entry name" value="CRISPR-assoc_RAMP_Csm3"/>
</dbReference>
<evidence type="ECO:0000256" key="1">
    <source>
        <dbReference type="ARBA" id="ARBA00006342"/>
    </source>
</evidence>
<feature type="compositionally biased region" description="Basic and acidic residues" evidence="9">
    <location>
        <begin position="59"/>
        <end position="70"/>
    </location>
</feature>
<evidence type="ECO:0000256" key="5">
    <source>
        <dbReference type="ARBA" id="ARBA00022801"/>
    </source>
</evidence>
<dbReference type="Pfam" id="PF03787">
    <property type="entry name" value="RAMPs"/>
    <property type="match status" value="1"/>
</dbReference>
<name>A0ABR5SJP4_9BACT</name>
<dbReference type="PANTHER" id="PTHR35579:SF6">
    <property type="entry name" value="DUF324 DOMAIN-CONTAINING PROTEIN"/>
    <property type="match status" value="1"/>
</dbReference>
<protein>
    <recommendedName>
        <fullName evidence="2">CRISPR system Cms endoribonuclease Csm3</fullName>
    </recommendedName>
    <alternativeName>
        <fullName evidence="8">CRISPR type III A-associated RAMP protein Csm3</fullName>
    </alternativeName>
</protein>
<evidence type="ECO:0000256" key="8">
    <source>
        <dbReference type="ARBA" id="ARBA00033183"/>
    </source>
</evidence>
<comment type="similarity">
    <text evidence="1">Belongs to the CRISPR-associated Csm3 family.</text>
</comment>
<evidence type="ECO:0000256" key="6">
    <source>
        <dbReference type="ARBA" id="ARBA00022884"/>
    </source>
</evidence>
<gene>
    <name evidence="11" type="ORF">ASN18_0102</name>
</gene>
<organism evidence="11 12">
    <name type="scientific">Candidatus Magnetominusculus xianensis</name>
    <dbReference type="NCBI Taxonomy" id="1748249"/>
    <lineage>
        <taxon>Bacteria</taxon>
        <taxon>Pseudomonadati</taxon>
        <taxon>Nitrospirota</taxon>
        <taxon>Nitrospiria</taxon>
        <taxon>Nitrospirales</taxon>
        <taxon>Nitrospiraceae</taxon>
        <taxon>Candidatus Magnetominusculus</taxon>
    </lineage>
</organism>
<keyword evidence="5" id="KW-0378">Hydrolase</keyword>